<sequence>MSSSPYPSQDEIRTLFNNMASGNYEAFYAKVSPNVDWTVLGTHPCAGRYKSLKDFQDGTLTRLGKIMKKPGLNLAVRNVIGGGDAEWATVELVANAECLNGFKFDNCYAWVVRFDQSRTIVEVRAYLDSWMVRQAIIENETPSHRAPVPDVSKF</sequence>
<organism evidence="1 2">
    <name type="scientific">Zasmidium cellare</name>
    <name type="common">Wine cellar mold</name>
    <name type="synonym">Racodium cellare</name>
    <dbReference type="NCBI Taxonomy" id="395010"/>
    <lineage>
        <taxon>Eukaryota</taxon>
        <taxon>Fungi</taxon>
        <taxon>Dikarya</taxon>
        <taxon>Ascomycota</taxon>
        <taxon>Pezizomycotina</taxon>
        <taxon>Dothideomycetes</taxon>
        <taxon>Dothideomycetidae</taxon>
        <taxon>Mycosphaerellales</taxon>
        <taxon>Mycosphaerellaceae</taxon>
        <taxon>Zasmidium</taxon>
    </lineage>
</organism>
<dbReference type="SUPFAM" id="SSF54427">
    <property type="entry name" value="NTF2-like"/>
    <property type="match status" value="1"/>
</dbReference>
<reference evidence="1 2" key="1">
    <citation type="journal article" date="2023" name="G3 (Bethesda)">
        <title>A chromosome-level genome assembly of Zasmidium syzygii isolated from banana leaves.</title>
        <authorList>
            <person name="van Westerhoven A.C."/>
            <person name="Mehrabi R."/>
            <person name="Talebi R."/>
            <person name="Steentjes M.B.F."/>
            <person name="Corcolon B."/>
            <person name="Chong P.A."/>
            <person name="Kema G.H.J."/>
            <person name="Seidl M.F."/>
        </authorList>
    </citation>
    <scope>NUCLEOTIDE SEQUENCE [LARGE SCALE GENOMIC DNA]</scope>
    <source>
        <strain evidence="1 2">P124</strain>
    </source>
</reference>
<dbReference type="Proteomes" id="UP001305779">
    <property type="component" value="Unassembled WGS sequence"/>
</dbReference>
<dbReference type="InterPro" id="IPR032710">
    <property type="entry name" value="NTF2-like_dom_sf"/>
</dbReference>
<dbReference type="Gene3D" id="3.10.450.50">
    <property type="match status" value="1"/>
</dbReference>
<comment type="caution">
    <text evidence="1">The sequence shown here is derived from an EMBL/GenBank/DDBJ whole genome shotgun (WGS) entry which is preliminary data.</text>
</comment>
<keyword evidence="2" id="KW-1185">Reference proteome</keyword>
<evidence type="ECO:0008006" key="3">
    <source>
        <dbReference type="Google" id="ProtNLM"/>
    </source>
</evidence>
<evidence type="ECO:0000313" key="1">
    <source>
        <dbReference type="EMBL" id="KAK4495181.1"/>
    </source>
</evidence>
<gene>
    <name evidence="1" type="ORF">PRZ48_013508</name>
</gene>
<name>A0ABR0E177_ZASCE</name>
<proteinExistence type="predicted"/>
<accession>A0ABR0E177</accession>
<dbReference type="EMBL" id="JAXOVC010000012">
    <property type="protein sequence ID" value="KAK4495181.1"/>
    <property type="molecule type" value="Genomic_DNA"/>
</dbReference>
<evidence type="ECO:0000313" key="2">
    <source>
        <dbReference type="Proteomes" id="UP001305779"/>
    </source>
</evidence>
<protein>
    <recommendedName>
        <fullName evidence="3">SnoaL-like domain-containing protein</fullName>
    </recommendedName>
</protein>